<name>A0A430FIE2_9BIFI</name>
<evidence type="ECO:0000313" key="1">
    <source>
        <dbReference type="EMBL" id="RSX52664.1"/>
    </source>
</evidence>
<evidence type="ECO:0000313" key="2">
    <source>
        <dbReference type="Proteomes" id="UP000288607"/>
    </source>
</evidence>
<keyword evidence="2" id="KW-1185">Reference proteome</keyword>
<reference evidence="1 2" key="1">
    <citation type="submission" date="2018-09" db="EMBL/GenBank/DDBJ databases">
        <title>Characterization of the phylogenetic diversity of five novel species belonging to the genus Bifidobacterium.</title>
        <authorList>
            <person name="Lugli G.A."/>
            <person name="Duranti S."/>
            <person name="Milani C."/>
        </authorList>
    </citation>
    <scope>NUCLEOTIDE SEQUENCE [LARGE SCALE GENOMIC DNA]</scope>
    <source>
        <strain evidence="1 2">2028B</strain>
    </source>
</reference>
<accession>A0A430FIE2</accession>
<evidence type="ECO:0008006" key="3">
    <source>
        <dbReference type="Google" id="ProtNLM"/>
    </source>
</evidence>
<organism evidence="1 2">
    <name type="scientific">Bifidobacterium callimiconis</name>
    <dbReference type="NCBI Taxonomy" id="2306973"/>
    <lineage>
        <taxon>Bacteria</taxon>
        <taxon>Bacillati</taxon>
        <taxon>Actinomycetota</taxon>
        <taxon>Actinomycetes</taxon>
        <taxon>Bifidobacteriales</taxon>
        <taxon>Bifidobacteriaceae</taxon>
        <taxon>Bifidobacterium</taxon>
    </lineage>
</organism>
<dbReference type="RefSeq" id="WP_241227172.1">
    <property type="nucleotide sequence ID" value="NZ_QXGJ01000001.1"/>
</dbReference>
<dbReference type="EMBL" id="QXGJ01000001">
    <property type="protein sequence ID" value="RSX52664.1"/>
    <property type="molecule type" value="Genomic_DNA"/>
</dbReference>
<comment type="caution">
    <text evidence="1">The sequence shown here is derived from an EMBL/GenBank/DDBJ whole genome shotgun (WGS) entry which is preliminary data.</text>
</comment>
<dbReference type="AlphaFoldDB" id="A0A430FIE2"/>
<sequence length="256" mass="28849">MPECHCHTPITTSYTLCPACELHLCLLLLQLATDITPLHNSLDATLHPGGHQPTRIQTPTPPTPIRLDILDLLDILDATTYAWLRRLDGTNPLDWTHDRQPEDLTGSLIALAAHPRLATHVDAPYLLRETIRFADKVDRILDPPEQRREIGPCEQCATMLTAGERDQWVTCPVCDREQRVLTVKLRRLERLCFDDSKRARPAMVARAFGDAGIVVRRNTISQWVRRGRIDADDAGLVAYCDVYRLVIAGMAQHEGE</sequence>
<gene>
    <name evidence="1" type="ORF">D2E23_0392</name>
</gene>
<protein>
    <recommendedName>
        <fullName evidence="3">PhnA protein</fullName>
    </recommendedName>
</protein>
<proteinExistence type="predicted"/>
<dbReference type="Proteomes" id="UP000288607">
    <property type="component" value="Unassembled WGS sequence"/>
</dbReference>